<dbReference type="Proteomes" id="UP001500967">
    <property type="component" value="Unassembled WGS sequence"/>
</dbReference>
<dbReference type="Pfam" id="PF00440">
    <property type="entry name" value="TetR_N"/>
    <property type="match status" value="1"/>
</dbReference>
<dbReference type="SUPFAM" id="SSF46689">
    <property type="entry name" value="Homeodomain-like"/>
    <property type="match status" value="1"/>
</dbReference>
<dbReference type="Pfam" id="PF21597">
    <property type="entry name" value="TetR_C_43"/>
    <property type="match status" value="1"/>
</dbReference>
<dbReference type="PANTHER" id="PTHR30055:SF234">
    <property type="entry name" value="HTH-TYPE TRANSCRIPTIONAL REGULATOR BETI"/>
    <property type="match status" value="1"/>
</dbReference>
<keyword evidence="1" id="KW-0805">Transcription regulation</keyword>
<evidence type="ECO:0000313" key="6">
    <source>
        <dbReference type="EMBL" id="GAA0258829.1"/>
    </source>
</evidence>
<feature type="domain" description="HTH tetR-type" evidence="5">
    <location>
        <begin position="6"/>
        <end position="65"/>
    </location>
</feature>
<comment type="caution">
    <text evidence="6">The sequence shown here is derived from an EMBL/GenBank/DDBJ whole genome shotgun (WGS) entry which is preliminary data.</text>
</comment>
<evidence type="ECO:0000256" key="3">
    <source>
        <dbReference type="ARBA" id="ARBA00023163"/>
    </source>
</evidence>
<dbReference type="PANTHER" id="PTHR30055">
    <property type="entry name" value="HTH-TYPE TRANSCRIPTIONAL REGULATOR RUTR"/>
    <property type="match status" value="1"/>
</dbReference>
<evidence type="ECO:0000313" key="7">
    <source>
        <dbReference type="Proteomes" id="UP001500967"/>
    </source>
</evidence>
<proteinExistence type="predicted"/>
<dbReference type="InterPro" id="IPR001647">
    <property type="entry name" value="HTH_TetR"/>
</dbReference>
<keyword evidence="7" id="KW-1185">Reference proteome</keyword>
<dbReference type="Gene3D" id="1.10.357.10">
    <property type="entry name" value="Tetracycline Repressor, domain 2"/>
    <property type="match status" value="1"/>
</dbReference>
<dbReference type="InterPro" id="IPR036271">
    <property type="entry name" value="Tet_transcr_reg_TetR-rel_C_sf"/>
</dbReference>
<sequence length="179" mass="19076">MRADAARNMGLLVAAARALVEEVGPDVALDEVARRAGVGNATLYRHFPTRGDLLVAVYADELAALCDRADLDHAAPGDALFEWLEAFVGHVASKGSLAEAAPAERRTELFDEWHRRLRETLTGLLERAQRSSEVRADLTPADLAAAAGGIARSSTDTAQAHRLLGFLRRGIAAGPARDG</sequence>
<dbReference type="SUPFAM" id="SSF48498">
    <property type="entry name" value="Tetracyclin repressor-like, C-terminal domain"/>
    <property type="match status" value="1"/>
</dbReference>
<accession>A0ABN0UR40</accession>
<dbReference type="InterPro" id="IPR049445">
    <property type="entry name" value="TetR_SbtR-like_C"/>
</dbReference>
<feature type="DNA-binding region" description="H-T-H motif" evidence="4">
    <location>
        <begin position="28"/>
        <end position="47"/>
    </location>
</feature>
<dbReference type="EMBL" id="BAAAGX010000018">
    <property type="protein sequence ID" value="GAA0258829.1"/>
    <property type="molecule type" value="Genomic_DNA"/>
</dbReference>
<evidence type="ECO:0000256" key="4">
    <source>
        <dbReference type="PROSITE-ProRule" id="PRU00335"/>
    </source>
</evidence>
<protein>
    <submittedName>
        <fullName evidence="6">TetR/AcrR family transcriptional regulator</fullName>
    </submittedName>
</protein>
<name>A0ABN0UR40_9ACTN</name>
<dbReference type="PRINTS" id="PR00455">
    <property type="entry name" value="HTHTETR"/>
</dbReference>
<dbReference type="InterPro" id="IPR050109">
    <property type="entry name" value="HTH-type_TetR-like_transc_reg"/>
</dbReference>
<keyword evidence="2 4" id="KW-0238">DNA-binding</keyword>
<reference evidence="7" key="1">
    <citation type="journal article" date="2019" name="Int. J. Syst. Evol. Microbiol.">
        <title>The Global Catalogue of Microorganisms (GCM) 10K type strain sequencing project: providing services to taxonomists for standard genome sequencing and annotation.</title>
        <authorList>
            <consortium name="The Broad Institute Genomics Platform"/>
            <consortium name="The Broad Institute Genome Sequencing Center for Infectious Disease"/>
            <person name="Wu L."/>
            <person name="Ma J."/>
        </authorList>
    </citation>
    <scope>NUCLEOTIDE SEQUENCE [LARGE SCALE GENOMIC DNA]</scope>
    <source>
        <strain evidence="7">JCM 10425</strain>
    </source>
</reference>
<dbReference type="PROSITE" id="PS50977">
    <property type="entry name" value="HTH_TETR_2"/>
    <property type="match status" value="1"/>
</dbReference>
<evidence type="ECO:0000256" key="2">
    <source>
        <dbReference type="ARBA" id="ARBA00023125"/>
    </source>
</evidence>
<evidence type="ECO:0000259" key="5">
    <source>
        <dbReference type="PROSITE" id="PS50977"/>
    </source>
</evidence>
<gene>
    <name evidence="6" type="ORF">GCM10009539_50220</name>
</gene>
<evidence type="ECO:0000256" key="1">
    <source>
        <dbReference type="ARBA" id="ARBA00023015"/>
    </source>
</evidence>
<keyword evidence="3" id="KW-0804">Transcription</keyword>
<dbReference type="InterPro" id="IPR009057">
    <property type="entry name" value="Homeodomain-like_sf"/>
</dbReference>
<organism evidence="6 7">
    <name type="scientific">Cryptosporangium japonicum</name>
    <dbReference type="NCBI Taxonomy" id="80872"/>
    <lineage>
        <taxon>Bacteria</taxon>
        <taxon>Bacillati</taxon>
        <taxon>Actinomycetota</taxon>
        <taxon>Actinomycetes</taxon>
        <taxon>Cryptosporangiales</taxon>
        <taxon>Cryptosporangiaceae</taxon>
        <taxon>Cryptosporangium</taxon>
    </lineage>
</organism>